<evidence type="ECO:0000256" key="1">
    <source>
        <dbReference type="ARBA" id="ARBA00004141"/>
    </source>
</evidence>
<keyword evidence="5 8" id="KW-0472">Membrane</keyword>
<evidence type="ECO:0000256" key="4">
    <source>
        <dbReference type="ARBA" id="ARBA00023040"/>
    </source>
</evidence>
<sequence length="269" mass="30378">MDILTPLAFQKHHPRKLTPVKIKERKPFLAYIAIIHPVHAHLWCSRGRVLTIIGCIWPVALGFACPNLMYHRLIAVMPHNPDFTPCLMDFPSARASYTFQFSQFTFFYLIPMLLQAALYARISHRLFASVGKLQATQKSLGNGGGGKKEMSDALKARKGVVKMLIVAVIVYFVSFSPHQVLLFYRRFAHSQFQETWTILIFVNIMAYCNSAANPLLYSVFSQKFRSKFKQALCCCSRGGTRRGGDRGQSMVGSFATSSTHLSLFIENIC</sequence>
<dbReference type="PRINTS" id="PR00237">
    <property type="entry name" value="GPCRRHODOPSN"/>
</dbReference>
<keyword evidence="2 8" id="KW-0812">Transmembrane</keyword>
<evidence type="ECO:0000256" key="2">
    <source>
        <dbReference type="ARBA" id="ARBA00022692"/>
    </source>
</evidence>
<dbReference type="GeneID" id="106806599"/>
<evidence type="ECO:0000259" key="9">
    <source>
        <dbReference type="PROSITE" id="PS50262"/>
    </source>
</evidence>
<evidence type="ECO:0000256" key="7">
    <source>
        <dbReference type="ARBA" id="ARBA00023224"/>
    </source>
</evidence>
<dbReference type="PANTHER" id="PTHR24243:SF224">
    <property type="entry name" value="G-PROTEIN COUPLED RECEPTOR 19-RELATED"/>
    <property type="match status" value="1"/>
</dbReference>
<feature type="transmembrane region" description="Helical" evidence="8">
    <location>
        <begin position="97"/>
        <end position="120"/>
    </location>
</feature>
<keyword evidence="6" id="KW-0675">Receptor</keyword>
<dbReference type="Proteomes" id="UP000695022">
    <property type="component" value="Unplaced"/>
</dbReference>
<organism evidence="10 11">
    <name type="scientific">Priapulus caudatus</name>
    <name type="common">Priapulid worm</name>
    <dbReference type="NCBI Taxonomy" id="37621"/>
    <lineage>
        <taxon>Eukaryota</taxon>
        <taxon>Metazoa</taxon>
        <taxon>Ecdysozoa</taxon>
        <taxon>Scalidophora</taxon>
        <taxon>Priapulida</taxon>
        <taxon>Priapulimorpha</taxon>
        <taxon>Priapulimorphida</taxon>
        <taxon>Priapulidae</taxon>
        <taxon>Priapulus</taxon>
    </lineage>
</organism>
<dbReference type="PANTHER" id="PTHR24243">
    <property type="entry name" value="G-PROTEIN COUPLED RECEPTOR"/>
    <property type="match status" value="1"/>
</dbReference>
<evidence type="ECO:0000256" key="8">
    <source>
        <dbReference type="SAM" id="Phobius"/>
    </source>
</evidence>
<dbReference type="PROSITE" id="PS50262">
    <property type="entry name" value="G_PROTEIN_RECEP_F1_2"/>
    <property type="match status" value="1"/>
</dbReference>
<dbReference type="InterPro" id="IPR017452">
    <property type="entry name" value="GPCR_Rhodpsn_7TM"/>
</dbReference>
<proteinExistence type="predicted"/>
<dbReference type="RefSeq" id="XP_014664079.1">
    <property type="nucleotide sequence ID" value="XM_014808593.1"/>
</dbReference>
<keyword evidence="3 8" id="KW-1133">Transmembrane helix</keyword>
<feature type="transmembrane region" description="Helical" evidence="8">
    <location>
        <begin position="196"/>
        <end position="220"/>
    </location>
</feature>
<accession>A0ABM1DVV8</accession>
<comment type="subcellular location">
    <subcellularLocation>
        <location evidence="1">Membrane</location>
        <topology evidence="1">Multi-pass membrane protein</topology>
    </subcellularLocation>
</comment>
<feature type="transmembrane region" description="Helical" evidence="8">
    <location>
        <begin position="49"/>
        <end position="70"/>
    </location>
</feature>
<evidence type="ECO:0000313" key="10">
    <source>
        <dbReference type="Proteomes" id="UP000695022"/>
    </source>
</evidence>
<dbReference type="Pfam" id="PF00001">
    <property type="entry name" value="7tm_1"/>
    <property type="match status" value="1"/>
</dbReference>
<name>A0ABM1DVV8_PRICU</name>
<evidence type="ECO:0000256" key="5">
    <source>
        <dbReference type="ARBA" id="ARBA00023136"/>
    </source>
</evidence>
<keyword evidence="10" id="KW-1185">Reference proteome</keyword>
<dbReference type="Gene3D" id="1.20.1070.10">
    <property type="entry name" value="Rhodopsin 7-helix transmembrane proteins"/>
    <property type="match status" value="1"/>
</dbReference>
<keyword evidence="4" id="KW-0297">G-protein coupled receptor</keyword>
<dbReference type="SUPFAM" id="SSF81321">
    <property type="entry name" value="Family A G protein-coupled receptor-like"/>
    <property type="match status" value="1"/>
</dbReference>
<evidence type="ECO:0000256" key="6">
    <source>
        <dbReference type="ARBA" id="ARBA00023170"/>
    </source>
</evidence>
<evidence type="ECO:0000256" key="3">
    <source>
        <dbReference type="ARBA" id="ARBA00022989"/>
    </source>
</evidence>
<protein>
    <submittedName>
        <fullName evidence="11">Neuropeptide receptor 15-like</fullName>
    </submittedName>
</protein>
<gene>
    <name evidence="11" type="primary">LOC106806599</name>
</gene>
<feature type="transmembrane region" description="Helical" evidence="8">
    <location>
        <begin position="160"/>
        <end position="184"/>
    </location>
</feature>
<dbReference type="InterPro" id="IPR000276">
    <property type="entry name" value="GPCR_Rhodpsn"/>
</dbReference>
<feature type="domain" description="G-protein coupled receptors family 1 profile" evidence="9">
    <location>
        <begin position="31"/>
        <end position="217"/>
    </location>
</feature>
<evidence type="ECO:0000313" key="11">
    <source>
        <dbReference type="RefSeq" id="XP_014664079.1"/>
    </source>
</evidence>
<keyword evidence="7" id="KW-0807">Transducer</keyword>
<reference evidence="11" key="1">
    <citation type="submission" date="2025-08" db="UniProtKB">
        <authorList>
            <consortium name="RefSeq"/>
        </authorList>
    </citation>
    <scope>IDENTIFICATION</scope>
</reference>